<evidence type="ECO:0000256" key="2">
    <source>
        <dbReference type="SAM" id="Phobius"/>
    </source>
</evidence>
<gene>
    <name evidence="3" type="ORF">RUM44_009821</name>
</gene>
<dbReference type="Proteomes" id="UP001359485">
    <property type="component" value="Unassembled WGS sequence"/>
</dbReference>
<dbReference type="InterPro" id="IPR032675">
    <property type="entry name" value="LRR_dom_sf"/>
</dbReference>
<feature type="region of interest" description="Disordered" evidence="1">
    <location>
        <begin position="479"/>
        <end position="514"/>
    </location>
</feature>
<feature type="region of interest" description="Disordered" evidence="1">
    <location>
        <begin position="537"/>
        <end position="558"/>
    </location>
</feature>
<protein>
    <submittedName>
        <fullName evidence="3">Uncharacterized protein</fullName>
    </submittedName>
</protein>
<feature type="transmembrane region" description="Helical" evidence="2">
    <location>
        <begin position="439"/>
        <end position="464"/>
    </location>
</feature>
<proteinExistence type="predicted"/>
<organism evidence="3 4">
    <name type="scientific">Polyplax serrata</name>
    <name type="common">Common mouse louse</name>
    <dbReference type="NCBI Taxonomy" id="468196"/>
    <lineage>
        <taxon>Eukaryota</taxon>
        <taxon>Metazoa</taxon>
        <taxon>Ecdysozoa</taxon>
        <taxon>Arthropoda</taxon>
        <taxon>Hexapoda</taxon>
        <taxon>Insecta</taxon>
        <taxon>Pterygota</taxon>
        <taxon>Neoptera</taxon>
        <taxon>Paraneoptera</taxon>
        <taxon>Psocodea</taxon>
        <taxon>Troctomorpha</taxon>
        <taxon>Phthiraptera</taxon>
        <taxon>Anoplura</taxon>
        <taxon>Polyplacidae</taxon>
        <taxon>Polyplax</taxon>
    </lineage>
</organism>
<dbReference type="Gene3D" id="3.80.10.10">
    <property type="entry name" value="Ribonuclease Inhibitor"/>
    <property type="match status" value="1"/>
</dbReference>
<evidence type="ECO:0000313" key="3">
    <source>
        <dbReference type="EMBL" id="KAK6627344.1"/>
    </source>
</evidence>
<keyword evidence="4" id="KW-1185">Reference proteome</keyword>
<evidence type="ECO:0000256" key="1">
    <source>
        <dbReference type="SAM" id="MobiDB-lite"/>
    </source>
</evidence>
<keyword evidence="2" id="KW-0812">Transmembrane</keyword>
<reference evidence="3 4" key="1">
    <citation type="submission" date="2023-09" db="EMBL/GenBank/DDBJ databases">
        <title>Genomes of two closely related lineages of the louse Polyplax serrata with different host specificities.</title>
        <authorList>
            <person name="Martinu J."/>
            <person name="Tarabai H."/>
            <person name="Stefka J."/>
            <person name="Hypsa V."/>
        </authorList>
    </citation>
    <scope>NUCLEOTIDE SEQUENCE [LARGE SCALE GENOMIC DNA]</scope>
    <source>
        <strain evidence="3">98ZLc_SE</strain>
    </source>
</reference>
<keyword evidence="2" id="KW-0472">Membrane</keyword>
<dbReference type="InterPro" id="IPR011050">
    <property type="entry name" value="Pectin_lyase_fold/virulence"/>
</dbReference>
<name>A0ABR1ATR4_POLSC</name>
<dbReference type="SUPFAM" id="SSF51126">
    <property type="entry name" value="Pectin lyase-like"/>
    <property type="match status" value="1"/>
</dbReference>
<feature type="compositionally biased region" description="Basic and acidic residues" evidence="1">
    <location>
        <begin position="481"/>
        <end position="493"/>
    </location>
</feature>
<comment type="caution">
    <text evidence="3">The sequence shown here is derived from an EMBL/GenBank/DDBJ whole genome shotgun (WGS) entry which is preliminary data.</text>
</comment>
<accession>A0ABR1ATR4</accession>
<evidence type="ECO:0000313" key="4">
    <source>
        <dbReference type="Proteomes" id="UP001359485"/>
    </source>
</evidence>
<sequence length="558" mass="62930">MSIVLGRGILSHYSSREDLVHDNDEMYWLLALRTEEKMKTIQPFTLHWIAVFSFYTYGTHGFSLCSKISMELGVPEFETLCDLDFCTCRDPFGRVRCVCPAEDPSEEIILKSKDSCSVPADATSLSLENCKKVTVIKEALQDVRSLTKVEFINVSDVSIAGRIFHPDGPSQSVHFINSTIPDIPSFTFSGNMDSVIFEGSTIGIIRAFAFSNIKGADRIMFLKTNVMNVEAQTFKKFTTNKFLLVDSSFKVIPSRFVVDVGVEQIFKIDSTNIDAIRTLGFQVYDPKKVLILNSKITRLQEEAFKIVTKGEVVVENNVIRNIDNEAFRGISVDRYVILQSGKQKFKFRNQTVTNAYDKSLYINRSAFDVQIGKIQVDEACTCDGLTLWKNILNGGKKNLETSDVDLELILCQTGNNNGQDYMSGHEFYNDQCTKLTASIYFFVLIITATAVGILIVIVAIVCIVRKRRQKWKYIPSAVHESGQKEDKNRSENKKGKKKQPLQRKSDPTKAIIVPDGRTYKETEFHIIVEKAEPLNDDCVPGAVVRDRSQSQINPSNRT</sequence>
<dbReference type="EMBL" id="JAWJWF010000045">
    <property type="protein sequence ID" value="KAK6627344.1"/>
    <property type="molecule type" value="Genomic_DNA"/>
</dbReference>
<keyword evidence="2" id="KW-1133">Transmembrane helix</keyword>
<feature type="compositionally biased region" description="Polar residues" evidence="1">
    <location>
        <begin position="549"/>
        <end position="558"/>
    </location>
</feature>